<dbReference type="GO" id="GO:0030574">
    <property type="term" value="P:collagen catabolic process"/>
    <property type="evidence" value="ECO:0007669"/>
    <property type="project" value="TreeGrafter"/>
</dbReference>
<evidence type="ECO:0000256" key="3">
    <source>
        <dbReference type="ARBA" id="ARBA00022801"/>
    </source>
</evidence>
<dbReference type="PANTHER" id="PTHR10201">
    <property type="entry name" value="MATRIX METALLOPROTEINASE"/>
    <property type="match status" value="1"/>
</dbReference>
<dbReference type="InterPro" id="IPR001818">
    <property type="entry name" value="Pept_M10_metallopeptidase"/>
</dbReference>
<dbReference type="AlphaFoldDB" id="A0A9E5MNI0"/>
<keyword evidence="5 7" id="KW-0482">Metalloprotease</keyword>
<dbReference type="GO" id="GO:0008270">
    <property type="term" value="F:zinc ion binding"/>
    <property type="evidence" value="ECO:0007669"/>
    <property type="project" value="InterPro"/>
</dbReference>
<organism evidence="7 8">
    <name type="scientific">Pseudomaricurvus hydrocarbonicus</name>
    <dbReference type="NCBI Taxonomy" id="1470433"/>
    <lineage>
        <taxon>Bacteria</taxon>
        <taxon>Pseudomonadati</taxon>
        <taxon>Pseudomonadota</taxon>
        <taxon>Gammaproteobacteria</taxon>
        <taxon>Cellvibrionales</taxon>
        <taxon>Cellvibrionaceae</taxon>
        <taxon>Pseudomaricurvus</taxon>
    </lineage>
</organism>
<keyword evidence="3" id="KW-0378">Hydrolase</keyword>
<evidence type="ECO:0000313" key="8">
    <source>
        <dbReference type="Proteomes" id="UP000787472"/>
    </source>
</evidence>
<dbReference type="GO" id="GO:0031012">
    <property type="term" value="C:extracellular matrix"/>
    <property type="evidence" value="ECO:0007669"/>
    <property type="project" value="InterPro"/>
</dbReference>
<sequence>MDKPAPFKRTQLYYEIENFPNKTSFTHEQVRNIFSRAFAKWSAISPFEFKQGAINGRKADIVLRFGGVGSNKEDVAAEKKGTDITFSNNITWLDFHDLYKAKNWSLVAASAFTLLTLAARGIWELVDQLDKSRADLYSVAVHEIGHVLGLHHVGGKNSIMYENLDYDRQVNWHTKSLPQEDMQSLIKIYPKFFSEYFLKNNKINWFDRGGEHLKKISIGNDDSIWAVNEKGELGLFSSYHVTYQDDKTTWFFGTGIHNIKDISCISAMCVVLVNNANKILIYDHTKKEQHTIDVNFNVVKAAATGEVVWAITDNGKLAKIVVGESGSLDLSIDRFFLAEIVDIDASVTPEGMDTLVVLNKDGDAFRKVRTKDDDQNWRSDFIKPKGDIRFKAVSVGADGCLMGASNSGKVYRCIAGEKEWSEVATKNFSAIAMSKKDNLWGLDNGRAYSTIYVMPTNNVDAPGH</sequence>
<dbReference type="PANTHER" id="PTHR10201:SF323">
    <property type="entry name" value="MATRIX METALLOPROTEINASE-21"/>
    <property type="match status" value="1"/>
</dbReference>
<dbReference type="Pfam" id="PF00413">
    <property type="entry name" value="Peptidase_M10"/>
    <property type="match status" value="1"/>
</dbReference>
<evidence type="ECO:0000313" key="7">
    <source>
        <dbReference type="EMBL" id="NHO67463.1"/>
    </source>
</evidence>
<keyword evidence="1" id="KW-0645">Protease</keyword>
<dbReference type="InterPro" id="IPR006026">
    <property type="entry name" value="Peptidase_Metallo"/>
</dbReference>
<comment type="caution">
    <text evidence="7">The sequence shown here is derived from an EMBL/GenBank/DDBJ whole genome shotgun (WGS) entry which is preliminary data.</text>
</comment>
<proteinExistence type="predicted"/>
<evidence type="ECO:0000256" key="5">
    <source>
        <dbReference type="ARBA" id="ARBA00023049"/>
    </source>
</evidence>
<dbReference type="GO" id="GO:0030198">
    <property type="term" value="P:extracellular matrix organization"/>
    <property type="evidence" value="ECO:0007669"/>
    <property type="project" value="TreeGrafter"/>
</dbReference>
<evidence type="ECO:0000259" key="6">
    <source>
        <dbReference type="SMART" id="SM00235"/>
    </source>
</evidence>
<dbReference type="PRINTS" id="PR00138">
    <property type="entry name" value="MATRIXIN"/>
</dbReference>
<dbReference type="InterPro" id="IPR021190">
    <property type="entry name" value="Pept_M10A"/>
</dbReference>
<reference evidence="7" key="1">
    <citation type="submission" date="2020-03" db="EMBL/GenBank/DDBJ databases">
        <authorList>
            <person name="Guo F."/>
        </authorList>
    </citation>
    <scope>NUCLEOTIDE SEQUENCE</scope>
    <source>
        <strain evidence="7">JCM 30134</strain>
    </source>
</reference>
<evidence type="ECO:0000256" key="2">
    <source>
        <dbReference type="ARBA" id="ARBA00022723"/>
    </source>
</evidence>
<dbReference type="SUPFAM" id="SSF55486">
    <property type="entry name" value="Metalloproteases ('zincins'), catalytic domain"/>
    <property type="match status" value="1"/>
</dbReference>
<dbReference type="InterPro" id="IPR024079">
    <property type="entry name" value="MetalloPept_cat_dom_sf"/>
</dbReference>
<gene>
    <name evidence="7" type="ORF">G8770_18110</name>
</gene>
<dbReference type="SMART" id="SM00235">
    <property type="entry name" value="ZnMc"/>
    <property type="match status" value="1"/>
</dbReference>
<dbReference type="Proteomes" id="UP000787472">
    <property type="component" value="Unassembled WGS sequence"/>
</dbReference>
<dbReference type="Gene3D" id="3.40.390.10">
    <property type="entry name" value="Collagenase (Catalytic Domain)"/>
    <property type="match status" value="1"/>
</dbReference>
<keyword evidence="8" id="KW-1185">Reference proteome</keyword>
<evidence type="ECO:0000256" key="1">
    <source>
        <dbReference type="ARBA" id="ARBA00022670"/>
    </source>
</evidence>
<dbReference type="GO" id="GO:0006508">
    <property type="term" value="P:proteolysis"/>
    <property type="evidence" value="ECO:0007669"/>
    <property type="project" value="UniProtKB-KW"/>
</dbReference>
<protein>
    <submittedName>
        <fullName evidence="7">Matrixin family metalloprotease</fullName>
    </submittedName>
</protein>
<dbReference type="RefSeq" id="WP_167190222.1">
    <property type="nucleotide sequence ID" value="NZ_JAAONZ010000017.1"/>
</dbReference>
<dbReference type="EMBL" id="JAAONZ010000017">
    <property type="protein sequence ID" value="NHO67463.1"/>
    <property type="molecule type" value="Genomic_DNA"/>
</dbReference>
<name>A0A9E5MNI0_9GAMM</name>
<dbReference type="GO" id="GO:0004222">
    <property type="term" value="F:metalloendopeptidase activity"/>
    <property type="evidence" value="ECO:0007669"/>
    <property type="project" value="InterPro"/>
</dbReference>
<accession>A0A9E5MNI0</accession>
<keyword evidence="4" id="KW-0862">Zinc</keyword>
<evidence type="ECO:0000256" key="4">
    <source>
        <dbReference type="ARBA" id="ARBA00022833"/>
    </source>
</evidence>
<feature type="domain" description="Peptidase metallopeptidase" evidence="6">
    <location>
        <begin position="2"/>
        <end position="191"/>
    </location>
</feature>
<keyword evidence="2" id="KW-0479">Metal-binding</keyword>